<gene>
    <name evidence="1" type="ORF">C5167_040605</name>
</gene>
<proteinExistence type="predicted"/>
<protein>
    <submittedName>
        <fullName evidence="1">Uncharacterized protein</fullName>
    </submittedName>
</protein>
<reference evidence="1 2" key="1">
    <citation type="journal article" date="2018" name="Science">
        <title>The opium poppy genome and morphinan production.</title>
        <authorList>
            <person name="Guo L."/>
            <person name="Winzer T."/>
            <person name="Yang X."/>
            <person name="Li Y."/>
            <person name="Ning Z."/>
            <person name="He Z."/>
            <person name="Teodor R."/>
            <person name="Lu Y."/>
            <person name="Bowser T.A."/>
            <person name="Graham I.A."/>
            <person name="Ye K."/>
        </authorList>
    </citation>
    <scope>NUCLEOTIDE SEQUENCE [LARGE SCALE GENOMIC DNA]</scope>
    <source>
        <strain evidence="2">cv. HN1</strain>
        <tissue evidence="1">Leaves</tissue>
    </source>
</reference>
<dbReference type="Gramene" id="RZC47659">
    <property type="protein sequence ID" value="RZC47659"/>
    <property type="gene ID" value="C5167_040605"/>
</dbReference>
<name>A0A4Y7IJM9_PAPSO</name>
<organism evidence="1 2">
    <name type="scientific">Papaver somniferum</name>
    <name type="common">Opium poppy</name>
    <dbReference type="NCBI Taxonomy" id="3469"/>
    <lineage>
        <taxon>Eukaryota</taxon>
        <taxon>Viridiplantae</taxon>
        <taxon>Streptophyta</taxon>
        <taxon>Embryophyta</taxon>
        <taxon>Tracheophyta</taxon>
        <taxon>Spermatophyta</taxon>
        <taxon>Magnoliopsida</taxon>
        <taxon>Ranunculales</taxon>
        <taxon>Papaveraceae</taxon>
        <taxon>Papaveroideae</taxon>
        <taxon>Papaver</taxon>
    </lineage>
</organism>
<sequence length="125" mass="13986">MMCFQSRDRLGFKVKAQVLELFNQSPQVTNWKSFKVSLLLNTMDCLFHVFSTVKETSAASQVCVNEYMGSGGCVGMFELKKLGLNNSVLKELEVVQAFDILLYLLTYVELGNHICTQCCKNGGIT</sequence>
<accession>A0A4Y7IJM9</accession>
<evidence type="ECO:0000313" key="1">
    <source>
        <dbReference type="EMBL" id="RZC47659.1"/>
    </source>
</evidence>
<dbReference type="Proteomes" id="UP000316621">
    <property type="component" value="Chromosome 1"/>
</dbReference>
<evidence type="ECO:0000313" key="2">
    <source>
        <dbReference type="Proteomes" id="UP000316621"/>
    </source>
</evidence>
<keyword evidence="2" id="KW-1185">Reference proteome</keyword>
<dbReference type="EMBL" id="CM010715">
    <property type="protein sequence ID" value="RZC47659.1"/>
    <property type="molecule type" value="Genomic_DNA"/>
</dbReference>
<dbReference type="AlphaFoldDB" id="A0A4Y7IJM9"/>